<keyword evidence="16" id="KW-0812">Transmembrane</keyword>
<keyword evidence="6" id="KW-0328">Glycosyltransferase</keyword>
<feature type="compositionally biased region" description="Basic and acidic residues" evidence="15">
    <location>
        <begin position="712"/>
        <end position="724"/>
    </location>
</feature>
<name>A0A838XXR9_9HYPH</name>
<dbReference type="NCBIfam" id="TIGR02074">
    <property type="entry name" value="PBP_1a_fam"/>
    <property type="match status" value="1"/>
</dbReference>
<feature type="domain" description="Penicillin-binding protein transpeptidase" evidence="17">
    <location>
        <begin position="413"/>
        <end position="676"/>
    </location>
</feature>
<dbReference type="GO" id="GO:0009002">
    <property type="term" value="F:serine-type D-Ala-D-Ala carboxypeptidase activity"/>
    <property type="evidence" value="ECO:0007669"/>
    <property type="project" value="UniProtKB-EC"/>
</dbReference>
<feature type="domain" description="Glycosyl transferase family 51" evidence="18">
    <location>
        <begin position="160"/>
        <end position="326"/>
    </location>
</feature>
<dbReference type="PANTHER" id="PTHR32282:SF33">
    <property type="entry name" value="PEPTIDOGLYCAN GLYCOSYLTRANSFERASE"/>
    <property type="match status" value="1"/>
</dbReference>
<dbReference type="Pfam" id="PF00905">
    <property type="entry name" value="Transpeptidase"/>
    <property type="match status" value="1"/>
</dbReference>
<evidence type="ECO:0000256" key="6">
    <source>
        <dbReference type="ARBA" id="ARBA00022676"/>
    </source>
</evidence>
<sequence>MAQGSSRGGRKQPRLGAGSGVLDMRLTPADRPTGGAVKRPAAKTTKSRPRTASGGKPATPKRTAGSSPPKGPQGPRGGGGRRRKPVRKGRKTRRIGLGRLVRRGAYWSAVLGIWAVIAVVGVLGYYAAHLPPTSEWQVPQRPPNVRIVSADGTLMANRGDTGGEAVRLEQLPPYLPQAVIAIEDRRFRSHPGLDPIGLARAMVTNLTSGRLVQGGSTLTQQLAKNLFLQPDRTLKRKVQEAILAIWLEATYSKDEILEMYLNRVYFGAGAYGVDAAARRYFGKSARMVNLAEAATIAGLLKAPSRYAPTRNPDLADERAGTVLMAMAEEGYITAAEARDAIAAPTRVVTHHTSASENYVADWVMDLLPGYVGAIDQDITVSTTIDLGQQIVAEDALRRALAEDGAKRGVKQGAVVTLDGSGAVKALVGGRDYATSQFNRAVNAHRQPGSAFKPFVYLAALESGLTPDTVRVDEPIRFGKWAPRNYSKSYQGPVTLARALALSLNTVAARLAHEVGPRHVIRTARRLGITSPLAANLSLSLGTSEVTPLEIAAAYVPFSNGGYGVVPHVIRSIRGSDGTLLYSRTGGGPGRVIEPGLLASMNAMMADTLTIGTGRKAQLTDRPAGGKTGTSQDFRDGWFIGYTGSLTTAVWLGNDDNSPTKRATGGSLPAKIWKEVMSAAHQGLPVAGLPGVRTHPLQVAKPTTAVPVPASRDQAEGDPERRRLAPMEGGSRSLLDRIFGG</sequence>
<dbReference type="GO" id="GO:0006508">
    <property type="term" value="P:proteolysis"/>
    <property type="evidence" value="ECO:0007669"/>
    <property type="project" value="UniProtKB-KW"/>
</dbReference>
<comment type="similarity">
    <text evidence="2">In the C-terminal section; belongs to the transpeptidase family.</text>
</comment>
<dbReference type="PANTHER" id="PTHR32282">
    <property type="entry name" value="BINDING PROTEIN TRANSPEPTIDASE, PUTATIVE-RELATED"/>
    <property type="match status" value="1"/>
</dbReference>
<accession>A0A838XXR9</accession>
<evidence type="ECO:0000256" key="14">
    <source>
        <dbReference type="ARBA" id="ARBA00049902"/>
    </source>
</evidence>
<comment type="catalytic activity">
    <reaction evidence="13">
        <text>Preferential cleavage: (Ac)2-L-Lys-D-Ala-|-D-Ala. Also transpeptidation of peptidyl-alanyl moieties that are N-acyl substituents of D-alanine.</text>
        <dbReference type="EC" id="3.4.16.4"/>
    </reaction>
</comment>
<keyword evidence="8" id="KW-0378">Hydrolase</keyword>
<dbReference type="Gene3D" id="3.40.710.10">
    <property type="entry name" value="DD-peptidase/beta-lactamase superfamily"/>
    <property type="match status" value="1"/>
</dbReference>
<evidence type="ECO:0000256" key="7">
    <source>
        <dbReference type="ARBA" id="ARBA00022679"/>
    </source>
</evidence>
<dbReference type="InterPro" id="IPR050396">
    <property type="entry name" value="Glycosyltr_51/Transpeptidase"/>
</dbReference>
<dbReference type="SUPFAM" id="SSF53955">
    <property type="entry name" value="Lysozyme-like"/>
    <property type="match status" value="1"/>
</dbReference>
<evidence type="ECO:0000256" key="12">
    <source>
        <dbReference type="ARBA" id="ARBA00023316"/>
    </source>
</evidence>
<dbReference type="InterPro" id="IPR023346">
    <property type="entry name" value="Lysozyme-like_dom_sf"/>
</dbReference>
<comment type="catalytic activity">
    <reaction evidence="14">
        <text>[GlcNAc-(1-&gt;4)-Mur2Ac(oyl-L-Ala-gamma-D-Glu-L-Lys-D-Ala-D-Ala)](n)-di-trans,octa-cis-undecaprenyl diphosphate + beta-D-GlcNAc-(1-&gt;4)-Mur2Ac(oyl-L-Ala-gamma-D-Glu-L-Lys-D-Ala-D-Ala)-di-trans,octa-cis-undecaprenyl diphosphate = [GlcNAc-(1-&gt;4)-Mur2Ac(oyl-L-Ala-gamma-D-Glu-L-Lys-D-Ala-D-Ala)](n+1)-di-trans,octa-cis-undecaprenyl diphosphate + di-trans,octa-cis-undecaprenyl diphosphate + H(+)</text>
        <dbReference type="Rhea" id="RHEA:23708"/>
        <dbReference type="Rhea" id="RHEA-COMP:9602"/>
        <dbReference type="Rhea" id="RHEA-COMP:9603"/>
        <dbReference type="ChEBI" id="CHEBI:15378"/>
        <dbReference type="ChEBI" id="CHEBI:58405"/>
        <dbReference type="ChEBI" id="CHEBI:60033"/>
        <dbReference type="ChEBI" id="CHEBI:78435"/>
        <dbReference type="EC" id="2.4.99.28"/>
    </reaction>
</comment>
<dbReference type="EMBL" id="JACEON010000007">
    <property type="protein sequence ID" value="MBA4611834.1"/>
    <property type="molecule type" value="Genomic_DNA"/>
</dbReference>
<comment type="similarity">
    <text evidence="3">In the N-terminal section; belongs to the glycosyltransferase 51 family.</text>
</comment>
<reference evidence="19 20" key="1">
    <citation type="submission" date="2020-07" db="EMBL/GenBank/DDBJ databases">
        <authorList>
            <person name="Li M."/>
        </authorList>
    </citation>
    <scope>NUCLEOTIDE SEQUENCE [LARGE SCALE GENOMIC DNA]</scope>
    <source>
        <strain evidence="19 20">DSM 23284</strain>
    </source>
</reference>
<dbReference type="GO" id="GO:0030288">
    <property type="term" value="C:outer membrane-bounded periplasmic space"/>
    <property type="evidence" value="ECO:0007669"/>
    <property type="project" value="TreeGrafter"/>
</dbReference>
<keyword evidence="12" id="KW-0961">Cell wall biogenesis/degradation</keyword>
<dbReference type="GO" id="GO:0009252">
    <property type="term" value="P:peptidoglycan biosynthetic process"/>
    <property type="evidence" value="ECO:0007669"/>
    <property type="project" value="UniProtKB-UniPathway"/>
</dbReference>
<feature type="transmembrane region" description="Helical" evidence="16">
    <location>
        <begin position="104"/>
        <end position="128"/>
    </location>
</feature>
<evidence type="ECO:0000256" key="10">
    <source>
        <dbReference type="ARBA" id="ARBA00022984"/>
    </source>
</evidence>
<evidence type="ECO:0000259" key="17">
    <source>
        <dbReference type="Pfam" id="PF00905"/>
    </source>
</evidence>
<evidence type="ECO:0000256" key="9">
    <source>
        <dbReference type="ARBA" id="ARBA00022960"/>
    </source>
</evidence>
<evidence type="ECO:0000256" key="4">
    <source>
        <dbReference type="ARBA" id="ARBA00022645"/>
    </source>
</evidence>
<evidence type="ECO:0000256" key="1">
    <source>
        <dbReference type="ARBA" id="ARBA00004752"/>
    </source>
</evidence>
<evidence type="ECO:0000256" key="3">
    <source>
        <dbReference type="ARBA" id="ARBA00007739"/>
    </source>
</evidence>
<dbReference type="SUPFAM" id="SSF56601">
    <property type="entry name" value="beta-lactamase/transpeptidase-like"/>
    <property type="match status" value="1"/>
</dbReference>
<keyword evidence="20" id="KW-1185">Reference proteome</keyword>
<dbReference type="AlphaFoldDB" id="A0A838XXR9"/>
<comment type="caution">
    <text evidence="19">The sequence shown here is derived from an EMBL/GenBank/DDBJ whole genome shotgun (WGS) entry which is preliminary data.</text>
</comment>
<evidence type="ECO:0000256" key="16">
    <source>
        <dbReference type="SAM" id="Phobius"/>
    </source>
</evidence>
<keyword evidence="16" id="KW-1133">Transmembrane helix</keyword>
<dbReference type="RefSeq" id="WP_181760034.1">
    <property type="nucleotide sequence ID" value="NZ_BMCR01000008.1"/>
</dbReference>
<keyword evidence="4" id="KW-0121">Carboxypeptidase</keyword>
<keyword evidence="11" id="KW-0511">Multifunctional enzyme</keyword>
<feature type="compositionally biased region" description="Basic residues" evidence="15">
    <location>
        <begin position="79"/>
        <end position="93"/>
    </location>
</feature>
<protein>
    <submittedName>
        <fullName evidence="19">PBP1A family penicillin-binding protein</fullName>
    </submittedName>
</protein>
<feature type="region of interest" description="Disordered" evidence="15">
    <location>
        <begin position="1"/>
        <end position="93"/>
    </location>
</feature>
<dbReference type="Proteomes" id="UP000559404">
    <property type="component" value="Unassembled WGS sequence"/>
</dbReference>
<dbReference type="GO" id="GO:0008955">
    <property type="term" value="F:peptidoglycan glycosyltransferase activity"/>
    <property type="evidence" value="ECO:0007669"/>
    <property type="project" value="UniProtKB-EC"/>
</dbReference>
<keyword evidence="7" id="KW-0808">Transferase</keyword>
<evidence type="ECO:0000256" key="13">
    <source>
        <dbReference type="ARBA" id="ARBA00034000"/>
    </source>
</evidence>
<feature type="region of interest" description="Disordered" evidence="15">
    <location>
        <begin position="704"/>
        <end position="740"/>
    </location>
</feature>
<organism evidence="19 20">
    <name type="scientific">Stappia taiwanensis</name>
    <dbReference type="NCBI Taxonomy" id="992267"/>
    <lineage>
        <taxon>Bacteria</taxon>
        <taxon>Pseudomonadati</taxon>
        <taxon>Pseudomonadota</taxon>
        <taxon>Alphaproteobacteria</taxon>
        <taxon>Hyphomicrobiales</taxon>
        <taxon>Stappiaceae</taxon>
        <taxon>Stappia</taxon>
    </lineage>
</organism>
<keyword evidence="5" id="KW-0645">Protease</keyword>
<evidence type="ECO:0000259" key="18">
    <source>
        <dbReference type="Pfam" id="PF00912"/>
    </source>
</evidence>
<evidence type="ECO:0000313" key="20">
    <source>
        <dbReference type="Proteomes" id="UP000559404"/>
    </source>
</evidence>
<dbReference type="InterPro" id="IPR012338">
    <property type="entry name" value="Beta-lactam/transpept-like"/>
</dbReference>
<keyword evidence="9" id="KW-0133">Cell shape</keyword>
<evidence type="ECO:0000256" key="8">
    <source>
        <dbReference type="ARBA" id="ARBA00022801"/>
    </source>
</evidence>
<dbReference type="InterPro" id="IPR001460">
    <property type="entry name" value="PCN-bd_Tpept"/>
</dbReference>
<dbReference type="InterPro" id="IPR001264">
    <property type="entry name" value="Glyco_trans_51"/>
</dbReference>
<dbReference type="GO" id="GO:0008658">
    <property type="term" value="F:penicillin binding"/>
    <property type="evidence" value="ECO:0007669"/>
    <property type="project" value="InterPro"/>
</dbReference>
<evidence type="ECO:0000313" key="19">
    <source>
        <dbReference type="EMBL" id="MBA4611834.1"/>
    </source>
</evidence>
<comment type="pathway">
    <text evidence="1">Cell wall biogenesis; peptidoglycan biosynthesis.</text>
</comment>
<evidence type="ECO:0000256" key="5">
    <source>
        <dbReference type="ARBA" id="ARBA00022670"/>
    </source>
</evidence>
<evidence type="ECO:0000256" key="11">
    <source>
        <dbReference type="ARBA" id="ARBA00023268"/>
    </source>
</evidence>
<dbReference type="Pfam" id="PF00912">
    <property type="entry name" value="Transgly"/>
    <property type="match status" value="1"/>
</dbReference>
<dbReference type="InterPro" id="IPR036950">
    <property type="entry name" value="PBP_transglycosylase"/>
</dbReference>
<dbReference type="Gene3D" id="1.10.3810.10">
    <property type="entry name" value="Biosynthetic peptidoglycan transglycosylase-like"/>
    <property type="match status" value="1"/>
</dbReference>
<dbReference type="FunFam" id="1.10.3810.10:FF:000001">
    <property type="entry name" value="Penicillin-binding protein 1A"/>
    <property type="match status" value="1"/>
</dbReference>
<dbReference type="GO" id="GO:0008360">
    <property type="term" value="P:regulation of cell shape"/>
    <property type="evidence" value="ECO:0007669"/>
    <property type="project" value="UniProtKB-KW"/>
</dbReference>
<keyword evidence="10" id="KW-0573">Peptidoglycan synthesis</keyword>
<keyword evidence="16" id="KW-0472">Membrane</keyword>
<reference evidence="19 20" key="2">
    <citation type="submission" date="2020-08" db="EMBL/GenBank/DDBJ databases">
        <title>Stappia taiwanensis sp. nov., isolated from a coastal thermal spring.</title>
        <authorList>
            <person name="Kampfer P."/>
        </authorList>
    </citation>
    <scope>NUCLEOTIDE SEQUENCE [LARGE SCALE GENOMIC DNA]</scope>
    <source>
        <strain evidence="19 20">DSM 23284</strain>
    </source>
</reference>
<dbReference type="GO" id="GO:0071555">
    <property type="term" value="P:cell wall organization"/>
    <property type="evidence" value="ECO:0007669"/>
    <property type="project" value="UniProtKB-KW"/>
</dbReference>
<gene>
    <name evidence="19" type="ORF">H1W37_09245</name>
</gene>
<evidence type="ECO:0000256" key="15">
    <source>
        <dbReference type="SAM" id="MobiDB-lite"/>
    </source>
</evidence>
<evidence type="ECO:0000256" key="2">
    <source>
        <dbReference type="ARBA" id="ARBA00007090"/>
    </source>
</evidence>
<proteinExistence type="inferred from homology"/>
<dbReference type="UniPathway" id="UPA00219"/>